<dbReference type="PANTHER" id="PTHR20855">
    <property type="entry name" value="ADIPOR/PROGESTIN RECEPTOR-RELATED"/>
    <property type="match status" value="1"/>
</dbReference>
<keyword evidence="4 5" id="KW-0472">Membrane</keyword>
<reference evidence="6 7" key="1">
    <citation type="submission" date="2020-08" db="EMBL/GenBank/DDBJ databases">
        <title>Genomic Encyclopedia of Type Strains, Phase III (KMG-III): the genomes of soil and plant-associated and newly described type strains.</title>
        <authorList>
            <person name="Whitman W."/>
        </authorList>
    </citation>
    <scope>NUCLEOTIDE SEQUENCE [LARGE SCALE GENOMIC DNA]</scope>
    <source>
        <strain evidence="6 7">CECT 8572</strain>
    </source>
</reference>
<keyword evidence="2 5" id="KW-0812">Transmembrane</keyword>
<dbReference type="EMBL" id="JACIBX010000003">
    <property type="protein sequence ID" value="MBB3711653.1"/>
    <property type="molecule type" value="Genomic_DNA"/>
</dbReference>
<feature type="transmembrane region" description="Helical" evidence="5">
    <location>
        <begin position="20"/>
        <end position="45"/>
    </location>
</feature>
<protein>
    <submittedName>
        <fullName evidence="6">Hemolysin III</fullName>
    </submittedName>
</protein>
<name>A0ABR6HMI7_9RHOB</name>
<feature type="transmembrane region" description="Helical" evidence="5">
    <location>
        <begin position="166"/>
        <end position="187"/>
    </location>
</feature>
<evidence type="ECO:0000313" key="7">
    <source>
        <dbReference type="Proteomes" id="UP000576152"/>
    </source>
</evidence>
<evidence type="ECO:0000256" key="3">
    <source>
        <dbReference type="ARBA" id="ARBA00022989"/>
    </source>
</evidence>
<evidence type="ECO:0000256" key="1">
    <source>
        <dbReference type="ARBA" id="ARBA00004141"/>
    </source>
</evidence>
<feature type="transmembrane region" description="Helical" evidence="5">
    <location>
        <begin position="199"/>
        <end position="217"/>
    </location>
</feature>
<sequence length="218" mass="23091">MTPKHQDYPAYARSERIADGVIHALGVGFALTGAVLLIVFATLAVEARADRIAAVAVYGGALIATFTASAFYHMTPWTGMRPILRRIDHAAIYLKIAGTYTPLVVLIGSAFAYGVLALVWTLALGGAVAKLFFWQSPGRLGTVLYLLMGWLSLALVWSIAATLPVASTALVVIGGLLYSAGVVFFLWEALKFSNAIWHGFVLVASGCFFAAIALGVLG</sequence>
<comment type="caution">
    <text evidence="6">The sequence shown here is derived from an EMBL/GenBank/DDBJ whole genome shotgun (WGS) entry which is preliminary data.</text>
</comment>
<feature type="transmembrane region" description="Helical" evidence="5">
    <location>
        <begin position="52"/>
        <end position="72"/>
    </location>
</feature>
<evidence type="ECO:0000256" key="2">
    <source>
        <dbReference type="ARBA" id="ARBA00022692"/>
    </source>
</evidence>
<accession>A0ABR6HMI7</accession>
<organism evidence="6 7">
    <name type="scientific">Limimaricola variabilis</name>
    <dbReference type="NCBI Taxonomy" id="1492771"/>
    <lineage>
        <taxon>Bacteria</taxon>
        <taxon>Pseudomonadati</taxon>
        <taxon>Pseudomonadota</taxon>
        <taxon>Alphaproteobacteria</taxon>
        <taxon>Rhodobacterales</taxon>
        <taxon>Paracoccaceae</taxon>
        <taxon>Limimaricola</taxon>
    </lineage>
</organism>
<evidence type="ECO:0000256" key="5">
    <source>
        <dbReference type="SAM" id="Phobius"/>
    </source>
</evidence>
<feature type="transmembrane region" description="Helical" evidence="5">
    <location>
        <begin position="140"/>
        <end position="160"/>
    </location>
</feature>
<keyword evidence="3 5" id="KW-1133">Transmembrane helix</keyword>
<evidence type="ECO:0000256" key="4">
    <source>
        <dbReference type="ARBA" id="ARBA00023136"/>
    </source>
</evidence>
<gene>
    <name evidence="6" type="ORF">FHS00_001224</name>
</gene>
<dbReference type="Proteomes" id="UP000576152">
    <property type="component" value="Unassembled WGS sequence"/>
</dbReference>
<dbReference type="InterPro" id="IPR004254">
    <property type="entry name" value="AdipoR/HlyIII-related"/>
</dbReference>
<dbReference type="PANTHER" id="PTHR20855:SF3">
    <property type="entry name" value="LD03007P"/>
    <property type="match status" value="1"/>
</dbReference>
<comment type="subcellular location">
    <subcellularLocation>
        <location evidence="1">Membrane</location>
        <topology evidence="1">Multi-pass membrane protein</topology>
    </subcellularLocation>
</comment>
<keyword evidence="7" id="KW-1185">Reference proteome</keyword>
<proteinExistence type="predicted"/>
<dbReference type="Pfam" id="PF03006">
    <property type="entry name" value="HlyIII"/>
    <property type="match status" value="1"/>
</dbReference>
<feature type="transmembrane region" description="Helical" evidence="5">
    <location>
        <begin position="110"/>
        <end position="133"/>
    </location>
</feature>
<evidence type="ECO:0000313" key="6">
    <source>
        <dbReference type="EMBL" id="MBB3711653.1"/>
    </source>
</evidence>
<dbReference type="RefSeq" id="WP_183470879.1">
    <property type="nucleotide sequence ID" value="NZ_JACIBX010000003.1"/>
</dbReference>